<dbReference type="Gene3D" id="2.60.120.260">
    <property type="entry name" value="Galactose-binding domain-like"/>
    <property type="match status" value="1"/>
</dbReference>
<organism evidence="2 3">
    <name type="scientific">Paenibacillus hexagrammi</name>
    <dbReference type="NCBI Taxonomy" id="2908839"/>
    <lineage>
        <taxon>Bacteria</taxon>
        <taxon>Bacillati</taxon>
        <taxon>Bacillota</taxon>
        <taxon>Bacilli</taxon>
        <taxon>Bacillales</taxon>
        <taxon>Paenibacillaceae</taxon>
        <taxon>Paenibacillus</taxon>
    </lineage>
</organism>
<gene>
    <name evidence="2" type="ORF">L0M14_18920</name>
</gene>
<dbReference type="InterPro" id="IPR008979">
    <property type="entry name" value="Galactose-bd-like_sf"/>
</dbReference>
<dbReference type="SUPFAM" id="SSF49785">
    <property type="entry name" value="Galactose-binding domain-like"/>
    <property type="match status" value="1"/>
</dbReference>
<sequence>MNYNINWIKFSPSADNPTDPDDPSDPGNPDSPGGTAVEISNPGFESGDLTGWTEWHPSGQSPKYGIDGNDVHGGGKKLWLWSSGPYQQSVHQVKSGLSNGSYTVQAWMKQSSGAPLVSRMEVAGYGGDLVYVNASHGSEYQLYTATVNVTSGKLDIGFYIQSNSADANLQIDDVVLMKN</sequence>
<evidence type="ECO:0008006" key="4">
    <source>
        <dbReference type="Google" id="ProtNLM"/>
    </source>
</evidence>
<feature type="compositionally biased region" description="Low complexity" evidence="1">
    <location>
        <begin position="25"/>
        <end position="35"/>
    </location>
</feature>
<proteinExistence type="predicted"/>
<evidence type="ECO:0000256" key="1">
    <source>
        <dbReference type="SAM" id="MobiDB-lite"/>
    </source>
</evidence>
<reference evidence="2 3" key="1">
    <citation type="journal article" date="2024" name="Int. J. Syst. Evol. Microbiol.">
        <title>Paenibacillus hexagrammi sp. nov., a novel bacterium isolated from the gut content of Hexagrammos agrammus.</title>
        <authorList>
            <person name="Jung H.K."/>
            <person name="Kim D.G."/>
            <person name="Zin H."/>
            <person name="Park J."/>
            <person name="Jung H."/>
            <person name="Kim Y.O."/>
            <person name="Kong H.J."/>
            <person name="Kim J.W."/>
            <person name="Kim Y.S."/>
        </authorList>
    </citation>
    <scope>NUCLEOTIDE SEQUENCE [LARGE SCALE GENOMIC DNA]</scope>
    <source>
        <strain evidence="2 3">YPD9-1</strain>
    </source>
</reference>
<protein>
    <recommendedName>
        <fullName evidence="4">CBM-cenC domain-containing protein</fullName>
    </recommendedName>
</protein>
<dbReference type="EMBL" id="CP090978">
    <property type="protein sequence ID" value="UJF31827.1"/>
    <property type="molecule type" value="Genomic_DNA"/>
</dbReference>
<name>A0ABY3SFW8_9BACL</name>
<dbReference type="Proteomes" id="UP001649230">
    <property type="component" value="Chromosome"/>
</dbReference>
<keyword evidence="3" id="KW-1185">Reference proteome</keyword>
<evidence type="ECO:0000313" key="3">
    <source>
        <dbReference type="Proteomes" id="UP001649230"/>
    </source>
</evidence>
<accession>A0ABY3SFW8</accession>
<feature type="region of interest" description="Disordered" evidence="1">
    <location>
        <begin position="11"/>
        <end position="35"/>
    </location>
</feature>
<evidence type="ECO:0000313" key="2">
    <source>
        <dbReference type="EMBL" id="UJF31827.1"/>
    </source>
</evidence>
<dbReference type="RefSeq" id="WP_235118172.1">
    <property type="nucleotide sequence ID" value="NZ_CP090978.1"/>
</dbReference>